<accession>A0A6M0RWT3</accession>
<protein>
    <recommendedName>
        <fullName evidence="1">Trypsin-co-occurring domain-containing protein</fullName>
    </recommendedName>
</protein>
<reference evidence="2 3" key="1">
    <citation type="journal article" date="2020" name="Microb. Ecol.">
        <title>Ecogenomics of the Marine Benthic Filamentous Cyanobacterium Adonisia.</title>
        <authorList>
            <person name="Walter J.M."/>
            <person name="Coutinho F.H."/>
            <person name="Leomil L."/>
            <person name="Hargreaves P.I."/>
            <person name="Campeao M.E."/>
            <person name="Vieira V.V."/>
            <person name="Silva B.S."/>
            <person name="Fistarol G.O."/>
            <person name="Salomon P.S."/>
            <person name="Sawabe T."/>
            <person name="Mino S."/>
            <person name="Hosokawa M."/>
            <person name="Miyashita H."/>
            <person name="Maruyama F."/>
            <person name="van Verk M.C."/>
            <person name="Dutilh B.E."/>
            <person name="Thompson C.C."/>
            <person name="Thompson F.L."/>
        </authorList>
    </citation>
    <scope>NUCLEOTIDE SEQUENCE [LARGE SCALE GENOMIC DNA]</scope>
    <source>
        <strain evidence="2 3">CCMR0081</strain>
    </source>
</reference>
<dbReference type="NCBIfam" id="NF041216">
    <property type="entry name" value="CU044_2847_fam"/>
    <property type="match status" value="1"/>
</dbReference>
<organism evidence="2 3">
    <name type="scientific">Adonisia turfae CCMR0081</name>
    <dbReference type="NCBI Taxonomy" id="2292702"/>
    <lineage>
        <taxon>Bacteria</taxon>
        <taxon>Bacillati</taxon>
        <taxon>Cyanobacteriota</taxon>
        <taxon>Adonisia</taxon>
        <taxon>Adonisia turfae</taxon>
    </lineage>
</organism>
<proteinExistence type="predicted"/>
<dbReference type="Proteomes" id="UP000481033">
    <property type="component" value="Unassembled WGS sequence"/>
</dbReference>
<keyword evidence="3" id="KW-1185">Reference proteome</keyword>
<dbReference type="InterPro" id="IPR045794">
    <property type="entry name" value="Trypco1"/>
</dbReference>
<comment type="caution">
    <text evidence="2">The sequence shown here is derived from an EMBL/GenBank/DDBJ whole genome shotgun (WGS) entry which is preliminary data.</text>
</comment>
<name>A0A6M0RWT3_9CYAN</name>
<evidence type="ECO:0000313" key="2">
    <source>
        <dbReference type="EMBL" id="NEZ60350.1"/>
    </source>
</evidence>
<dbReference type="EMBL" id="QXHD01000004">
    <property type="protein sequence ID" value="NEZ60350.1"/>
    <property type="molecule type" value="Genomic_DNA"/>
</dbReference>
<sequence>MKQLVEFDLEDGNSILVEVEEPVKNATQRVSLSPNQVAYRASQAFNTAVRKAIRPTAVAVVNEIRDLPDPPQEVEVKFGMKLSMSVAAVIAAGSDANFEVTLKWTNLKNS</sequence>
<gene>
    <name evidence="2" type="ORF">DXZ20_32845</name>
</gene>
<dbReference type="AlphaFoldDB" id="A0A6M0RWT3"/>
<evidence type="ECO:0000313" key="3">
    <source>
        <dbReference type="Proteomes" id="UP000481033"/>
    </source>
</evidence>
<dbReference type="RefSeq" id="WP_163702921.1">
    <property type="nucleotide sequence ID" value="NZ_QXHD01000004.1"/>
</dbReference>
<feature type="domain" description="Trypsin-co-occurring" evidence="1">
    <location>
        <begin position="7"/>
        <end position="105"/>
    </location>
</feature>
<dbReference type="Pfam" id="PF19493">
    <property type="entry name" value="Trypco1"/>
    <property type="match status" value="1"/>
</dbReference>
<evidence type="ECO:0000259" key="1">
    <source>
        <dbReference type="Pfam" id="PF19493"/>
    </source>
</evidence>